<dbReference type="AlphaFoldDB" id="A0AAV7H7N1"/>
<name>A0AAV7H7N1_DENCH</name>
<gene>
    <name evidence="1" type="ORF">IEQ34_001387</name>
</gene>
<sequence length="99" mass="10815">MGLDLINACVWKFDGPADLIEGFSLLTIPALNSRAISLNFFFSTFPVEFFGSSSRNTTFLGTIKRGMLIRQYTNISSSVTFVTSPFTATNAHGVSPQRA</sequence>
<keyword evidence="2" id="KW-1185">Reference proteome</keyword>
<accession>A0AAV7H7N1</accession>
<organism evidence="1 2">
    <name type="scientific">Dendrobium chrysotoxum</name>
    <name type="common">Orchid</name>
    <dbReference type="NCBI Taxonomy" id="161865"/>
    <lineage>
        <taxon>Eukaryota</taxon>
        <taxon>Viridiplantae</taxon>
        <taxon>Streptophyta</taxon>
        <taxon>Embryophyta</taxon>
        <taxon>Tracheophyta</taxon>
        <taxon>Spermatophyta</taxon>
        <taxon>Magnoliopsida</taxon>
        <taxon>Liliopsida</taxon>
        <taxon>Asparagales</taxon>
        <taxon>Orchidaceae</taxon>
        <taxon>Epidendroideae</taxon>
        <taxon>Malaxideae</taxon>
        <taxon>Dendrobiinae</taxon>
        <taxon>Dendrobium</taxon>
    </lineage>
</organism>
<protein>
    <submittedName>
        <fullName evidence="1">Uncharacterized protein</fullName>
    </submittedName>
</protein>
<reference evidence="1 2" key="1">
    <citation type="journal article" date="2021" name="Hortic Res">
        <title>Chromosome-scale assembly of the Dendrobium chrysotoxum genome enhances the understanding of orchid evolution.</title>
        <authorList>
            <person name="Zhang Y."/>
            <person name="Zhang G.Q."/>
            <person name="Zhang D."/>
            <person name="Liu X.D."/>
            <person name="Xu X.Y."/>
            <person name="Sun W.H."/>
            <person name="Yu X."/>
            <person name="Zhu X."/>
            <person name="Wang Z.W."/>
            <person name="Zhao X."/>
            <person name="Zhong W.Y."/>
            <person name="Chen H."/>
            <person name="Yin W.L."/>
            <person name="Huang T."/>
            <person name="Niu S.C."/>
            <person name="Liu Z.J."/>
        </authorList>
    </citation>
    <scope>NUCLEOTIDE SEQUENCE [LARGE SCALE GENOMIC DNA]</scope>
    <source>
        <strain evidence="1">Lindl</strain>
    </source>
</reference>
<proteinExistence type="predicted"/>
<dbReference type="EMBL" id="JAGFBR010000002">
    <property type="protein sequence ID" value="KAH0469829.1"/>
    <property type="molecule type" value="Genomic_DNA"/>
</dbReference>
<evidence type="ECO:0000313" key="1">
    <source>
        <dbReference type="EMBL" id="KAH0469829.1"/>
    </source>
</evidence>
<comment type="caution">
    <text evidence="1">The sequence shown here is derived from an EMBL/GenBank/DDBJ whole genome shotgun (WGS) entry which is preliminary data.</text>
</comment>
<evidence type="ECO:0000313" key="2">
    <source>
        <dbReference type="Proteomes" id="UP000775213"/>
    </source>
</evidence>
<dbReference type="Proteomes" id="UP000775213">
    <property type="component" value="Unassembled WGS sequence"/>
</dbReference>